<dbReference type="Proteomes" id="UP000008461">
    <property type="component" value="Chromosome"/>
</dbReference>
<accession>F4L0U2</accession>
<dbReference type="STRING" id="760192.Halhy_2678"/>
<dbReference type="InterPro" id="IPR036390">
    <property type="entry name" value="WH_DNA-bd_sf"/>
</dbReference>
<evidence type="ECO:0000256" key="3">
    <source>
        <dbReference type="ARBA" id="ARBA00023015"/>
    </source>
</evidence>
<dbReference type="KEGG" id="hhy:Halhy_2678"/>
<evidence type="ECO:0000256" key="2">
    <source>
        <dbReference type="ARBA" id="ARBA00023012"/>
    </source>
</evidence>
<proteinExistence type="predicted"/>
<dbReference type="Gene3D" id="3.40.50.2300">
    <property type="match status" value="1"/>
</dbReference>
<evidence type="ECO:0000259" key="9">
    <source>
        <dbReference type="PROSITE" id="PS51063"/>
    </source>
</evidence>
<dbReference type="HOGENOM" id="CLU_000445_70_2_10"/>
<feature type="modified residue" description="4-aspartylphosphate" evidence="6">
    <location>
        <position position="54"/>
    </location>
</feature>
<organism evidence="10 11">
    <name type="scientific">Haliscomenobacter hydrossis (strain ATCC 27775 / DSM 1100 / LMG 10767 / O)</name>
    <dbReference type="NCBI Taxonomy" id="760192"/>
    <lineage>
        <taxon>Bacteria</taxon>
        <taxon>Pseudomonadati</taxon>
        <taxon>Bacteroidota</taxon>
        <taxon>Saprospiria</taxon>
        <taxon>Saprospirales</taxon>
        <taxon>Haliscomenobacteraceae</taxon>
        <taxon>Haliscomenobacter</taxon>
    </lineage>
</organism>
<keyword evidence="5" id="KW-0804">Transcription</keyword>
<dbReference type="Gene3D" id="2.60.120.10">
    <property type="entry name" value="Jelly Rolls"/>
    <property type="match status" value="1"/>
</dbReference>
<protein>
    <submittedName>
        <fullName evidence="10">Transcriptional regulator, Crp/Fnr family</fullName>
    </submittedName>
</protein>
<dbReference type="GO" id="GO:0032993">
    <property type="term" value="C:protein-DNA complex"/>
    <property type="evidence" value="ECO:0007669"/>
    <property type="project" value="TreeGrafter"/>
</dbReference>
<dbReference type="GO" id="GO:0000976">
    <property type="term" value="F:transcription cis-regulatory region binding"/>
    <property type="evidence" value="ECO:0007669"/>
    <property type="project" value="TreeGrafter"/>
</dbReference>
<reference evidence="10 11" key="1">
    <citation type="journal article" date="2011" name="Stand. Genomic Sci.">
        <title>Complete genome sequence of Haliscomenobacter hydrossis type strain (O).</title>
        <authorList>
            <consortium name="US DOE Joint Genome Institute (JGI-PGF)"/>
            <person name="Daligault H."/>
            <person name="Lapidus A."/>
            <person name="Zeytun A."/>
            <person name="Nolan M."/>
            <person name="Lucas S."/>
            <person name="Del Rio T.G."/>
            <person name="Tice H."/>
            <person name="Cheng J.F."/>
            <person name="Tapia R."/>
            <person name="Han C."/>
            <person name="Goodwin L."/>
            <person name="Pitluck S."/>
            <person name="Liolios K."/>
            <person name="Pagani I."/>
            <person name="Ivanova N."/>
            <person name="Huntemann M."/>
            <person name="Mavromatis K."/>
            <person name="Mikhailova N."/>
            <person name="Pati A."/>
            <person name="Chen A."/>
            <person name="Palaniappan K."/>
            <person name="Land M."/>
            <person name="Hauser L."/>
            <person name="Brambilla E.M."/>
            <person name="Rohde M."/>
            <person name="Verbarg S."/>
            <person name="Goker M."/>
            <person name="Bristow J."/>
            <person name="Eisen J.A."/>
            <person name="Markowitz V."/>
            <person name="Hugenholtz P."/>
            <person name="Kyrpides N.C."/>
            <person name="Klenk H.P."/>
            <person name="Woyke T."/>
        </authorList>
    </citation>
    <scope>NUCLEOTIDE SEQUENCE [LARGE SCALE GENOMIC DNA]</scope>
    <source>
        <strain evidence="11">ATCC 27775 / DSM 1100 / LMG 10767 / O</strain>
    </source>
</reference>
<dbReference type="PROSITE" id="PS50042">
    <property type="entry name" value="CNMP_BINDING_3"/>
    <property type="match status" value="1"/>
</dbReference>
<keyword evidence="4" id="KW-0238">DNA-binding</keyword>
<dbReference type="Pfam" id="PF00072">
    <property type="entry name" value="Response_reg"/>
    <property type="match status" value="1"/>
</dbReference>
<evidence type="ECO:0000259" key="8">
    <source>
        <dbReference type="PROSITE" id="PS50110"/>
    </source>
</evidence>
<evidence type="ECO:0000256" key="6">
    <source>
        <dbReference type="PROSITE-ProRule" id="PRU00169"/>
    </source>
</evidence>
<dbReference type="eggNOG" id="COG0745">
    <property type="taxonomic scope" value="Bacteria"/>
</dbReference>
<dbReference type="SUPFAM" id="SSF46785">
    <property type="entry name" value="Winged helix' DNA-binding domain"/>
    <property type="match status" value="1"/>
</dbReference>
<dbReference type="AlphaFoldDB" id="F4L0U2"/>
<dbReference type="CDD" id="cd00038">
    <property type="entry name" value="CAP_ED"/>
    <property type="match status" value="1"/>
</dbReference>
<keyword evidence="3" id="KW-0805">Transcription regulation</keyword>
<feature type="domain" description="Cyclic nucleotide-binding" evidence="7">
    <location>
        <begin position="149"/>
        <end position="262"/>
    </location>
</feature>
<evidence type="ECO:0000313" key="11">
    <source>
        <dbReference type="Proteomes" id="UP000008461"/>
    </source>
</evidence>
<dbReference type="GO" id="GO:0005829">
    <property type="term" value="C:cytosol"/>
    <property type="evidence" value="ECO:0007669"/>
    <property type="project" value="TreeGrafter"/>
</dbReference>
<dbReference type="InterPro" id="IPR039420">
    <property type="entry name" value="WalR-like"/>
</dbReference>
<dbReference type="PROSITE" id="PS51063">
    <property type="entry name" value="HTH_CRP_2"/>
    <property type="match status" value="1"/>
</dbReference>
<dbReference type="Pfam" id="PF13545">
    <property type="entry name" value="HTH_Crp_2"/>
    <property type="match status" value="1"/>
</dbReference>
<evidence type="ECO:0000256" key="5">
    <source>
        <dbReference type="ARBA" id="ARBA00023163"/>
    </source>
</evidence>
<dbReference type="SMART" id="SM00448">
    <property type="entry name" value="REC"/>
    <property type="match status" value="1"/>
</dbReference>
<dbReference type="RefSeq" id="WP_013765094.1">
    <property type="nucleotide sequence ID" value="NC_015510.1"/>
</dbReference>
<dbReference type="Gene3D" id="1.10.10.10">
    <property type="entry name" value="Winged helix-like DNA-binding domain superfamily/Winged helix DNA-binding domain"/>
    <property type="match status" value="1"/>
</dbReference>
<dbReference type="PROSITE" id="PS50110">
    <property type="entry name" value="RESPONSE_REGULATORY"/>
    <property type="match status" value="1"/>
</dbReference>
<dbReference type="InterPro" id="IPR001789">
    <property type="entry name" value="Sig_transdc_resp-reg_receiver"/>
</dbReference>
<dbReference type="PANTHER" id="PTHR48111">
    <property type="entry name" value="REGULATOR OF RPOS"/>
    <property type="match status" value="1"/>
</dbReference>
<dbReference type="GO" id="GO:0006355">
    <property type="term" value="P:regulation of DNA-templated transcription"/>
    <property type="evidence" value="ECO:0007669"/>
    <property type="project" value="InterPro"/>
</dbReference>
<dbReference type="eggNOG" id="COG0664">
    <property type="taxonomic scope" value="Bacteria"/>
</dbReference>
<dbReference type="InterPro" id="IPR011006">
    <property type="entry name" value="CheY-like_superfamily"/>
</dbReference>
<dbReference type="SMART" id="SM00419">
    <property type="entry name" value="HTH_CRP"/>
    <property type="match status" value="1"/>
</dbReference>
<evidence type="ECO:0000313" key="10">
    <source>
        <dbReference type="EMBL" id="AEE50546.1"/>
    </source>
</evidence>
<reference key="2">
    <citation type="submission" date="2011-04" db="EMBL/GenBank/DDBJ databases">
        <title>Complete sequence of chromosome of Haliscomenobacter hydrossis DSM 1100.</title>
        <authorList>
            <consortium name="US DOE Joint Genome Institute (JGI-PGF)"/>
            <person name="Lucas S."/>
            <person name="Han J."/>
            <person name="Lapidus A."/>
            <person name="Bruce D."/>
            <person name="Goodwin L."/>
            <person name="Pitluck S."/>
            <person name="Peters L."/>
            <person name="Kyrpides N."/>
            <person name="Mavromatis K."/>
            <person name="Ivanova N."/>
            <person name="Ovchinnikova G."/>
            <person name="Pagani I."/>
            <person name="Daligault H."/>
            <person name="Detter J.C."/>
            <person name="Han C."/>
            <person name="Land M."/>
            <person name="Hauser L."/>
            <person name="Markowitz V."/>
            <person name="Cheng J.-F."/>
            <person name="Hugenholtz P."/>
            <person name="Woyke T."/>
            <person name="Wu D."/>
            <person name="Verbarg S."/>
            <person name="Frueling A."/>
            <person name="Brambilla E."/>
            <person name="Klenk H.-P."/>
            <person name="Eisen J.A."/>
        </authorList>
    </citation>
    <scope>NUCLEOTIDE SEQUENCE</scope>
    <source>
        <strain>DSM 1100</strain>
    </source>
</reference>
<dbReference type="GO" id="GO:0000156">
    <property type="term" value="F:phosphorelay response regulator activity"/>
    <property type="evidence" value="ECO:0007669"/>
    <property type="project" value="TreeGrafter"/>
</dbReference>
<feature type="domain" description="HTH crp-type" evidence="9">
    <location>
        <begin position="276"/>
        <end position="342"/>
    </location>
</feature>
<feature type="domain" description="Response regulatory" evidence="8">
    <location>
        <begin position="5"/>
        <end position="121"/>
    </location>
</feature>
<dbReference type="OrthoDB" id="9127033at2"/>
<dbReference type="SMART" id="SM00100">
    <property type="entry name" value="cNMP"/>
    <property type="match status" value="1"/>
</dbReference>
<dbReference type="PANTHER" id="PTHR48111:SF4">
    <property type="entry name" value="DNA-BINDING DUAL TRANSCRIPTIONAL REGULATOR OMPR"/>
    <property type="match status" value="1"/>
</dbReference>
<dbReference type="InterPro" id="IPR000595">
    <property type="entry name" value="cNMP-bd_dom"/>
</dbReference>
<evidence type="ECO:0000256" key="1">
    <source>
        <dbReference type="ARBA" id="ARBA00022553"/>
    </source>
</evidence>
<evidence type="ECO:0000256" key="4">
    <source>
        <dbReference type="ARBA" id="ARBA00023125"/>
    </source>
</evidence>
<keyword evidence="2" id="KW-0902">Two-component regulatory system</keyword>
<dbReference type="InterPro" id="IPR012318">
    <property type="entry name" value="HTH_CRP"/>
</dbReference>
<dbReference type="SUPFAM" id="SSF52172">
    <property type="entry name" value="CheY-like"/>
    <property type="match status" value="1"/>
</dbReference>
<gene>
    <name evidence="10" type="ordered locus">Halhy_2678</name>
</gene>
<name>F4L0U2_HALH1</name>
<dbReference type="SUPFAM" id="SSF51206">
    <property type="entry name" value="cAMP-binding domain-like"/>
    <property type="match status" value="1"/>
</dbReference>
<keyword evidence="11" id="KW-1185">Reference proteome</keyword>
<dbReference type="InterPro" id="IPR018490">
    <property type="entry name" value="cNMP-bd_dom_sf"/>
</dbReference>
<dbReference type="InterPro" id="IPR014710">
    <property type="entry name" value="RmlC-like_jellyroll"/>
</dbReference>
<keyword evidence="1 6" id="KW-0597">Phosphoprotein</keyword>
<evidence type="ECO:0000259" key="7">
    <source>
        <dbReference type="PROSITE" id="PS50042"/>
    </source>
</evidence>
<dbReference type="EMBL" id="CP002691">
    <property type="protein sequence ID" value="AEE50546.1"/>
    <property type="molecule type" value="Genomic_DNA"/>
</dbReference>
<dbReference type="CDD" id="cd17574">
    <property type="entry name" value="REC_OmpR"/>
    <property type="match status" value="1"/>
</dbReference>
<dbReference type="InterPro" id="IPR036388">
    <property type="entry name" value="WH-like_DNA-bd_sf"/>
</dbReference>
<sequence length="349" mass="39830">MNKQKILVIEDNQEVRENLEEILELSGYEVHLAEDGTVGVDAAQKIKPDLILCDVMMPKLDGFGVLNILGKRPETAAIPFVFLTAKTERVDFRRGMNLGADDYITKPFFKDELLAVIETRLKKSDQLRRQFDRTEQGITAFINAARGYEELKKLSDNRKIKHYKKRDLVYEEGDFPRYLYFVKSGKVKVFKTNENGKEYIIDIFTEGDFIGYVDLIKDMAYGDSASALEDAEVSLIPKDDFTALLHINRDVSSQLIKMLANNIAEKEEQLLQLAYNSVRKRVADAVLLLAEKEGKDEINVLRDDLARIVGTAKESVIRMLTEFKQDGYIDITDGMITIRDRKKLANMPS</sequence>
<dbReference type="Pfam" id="PF00027">
    <property type="entry name" value="cNMP_binding"/>
    <property type="match status" value="1"/>
</dbReference>